<reference evidence="1" key="1">
    <citation type="submission" date="2018-05" db="EMBL/GenBank/DDBJ databases">
        <title>Draft genome of Mucuna pruriens seed.</title>
        <authorList>
            <person name="Nnadi N.E."/>
            <person name="Vos R."/>
            <person name="Hasami M.H."/>
            <person name="Devisetty U.K."/>
            <person name="Aguiy J.C."/>
        </authorList>
    </citation>
    <scope>NUCLEOTIDE SEQUENCE [LARGE SCALE GENOMIC DNA]</scope>
    <source>
        <strain evidence="1">JCA_2017</strain>
    </source>
</reference>
<comment type="caution">
    <text evidence="1">The sequence shown here is derived from an EMBL/GenBank/DDBJ whole genome shotgun (WGS) entry which is preliminary data.</text>
</comment>
<keyword evidence="2" id="KW-1185">Reference proteome</keyword>
<protein>
    <submittedName>
        <fullName evidence="1">Uncharacterized protein</fullName>
    </submittedName>
</protein>
<accession>A0A371F8Y5</accession>
<feature type="non-terminal residue" evidence="1">
    <location>
        <position position="1"/>
    </location>
</feature>
<sequence>MKVLLGTQDALKVVEKCYTFLEYEGILVKTKKNDQQTLTYIYQGLDEVMFDMMSNVSTSKETLEILKTFFEGKEGATTNSMMSV</sequence>
<name>A0A371F8Y5_MUCPR</name>
<evidence type="ECO:0000313" key="1">
    <source>
        <dbReference type="EMBL" id="RDX74749.1"/>
    </source>
</evidence>
<organism evidence="1 2">
    <name type="scientific">Mucuna pruriens</name>
    <name type="common">Velvet bean</name>
    <name type="synonym">Dolichos pruriens</name>
    <dbReference type="NCBI Taxonomy" id="157652"/>
    <lineage>
        <taxon>Eukaryota</taxon>
        <taxon>Viridiplantae</taxon>
        <taxon>Streptophyta</taxon>
        <taxon>Embryophyta</taxon>
        <taxon>Tracheophyta</taxon>
        <taxon>Spermatophyta</taxon>
        <taxon>Magnoliopsida</taxon>
        <taxon>eudicotyledons</taxon>
        <taxon>Gunneridae</taxon>
        <taxon>Pentapetalae</taxon>
        <taxon>rosids</taxon>
        <taxon>fabids</taxon>
        <taxon>Fabales</taxon>
        <taxon>Fabaceae</taxon>
        <taxon>Papilionoideae</taxon>
        <taxon>50 kb inversion clade</taxon>
        <taxon>NPAAA clade</taxon>
        <taxon>indigoferoid/millettioid clade</taxon>
        <taxon>Phaseoleae</taxon>
        <taxon>Mucuna</taxon>
    </lineage>
</organism>
<dbReference type="AlphaFoldDB" id="A0A371F8Y5"/>
<dbReference type="Proteomes" id="UP000257109">
    <property type="component" value="Unassembled WGS sequence"/>
</dbReference>
<proteinExistence type="predicted"/>
<dbReference type="EMBL" id="QJKJ01010074">
    <property type="protein sequence ID" value="RDX74749.1"/>
    <property type="molecule type" value="Genomic_DNA"/>
</dbReference>
<gene>
    <name evidence="1" type="ORF">CR513_45465</name>
</gene>
<evidence type="ECO:0000313" key="2">
    <source>
        <dbReference type="Proteomes" id="UP000257109"/>
    </source>
</evidence>
<dbReference type="OrthoDB" id="8063676at2759"/>